<protein>
    <submittedName>
        <fullName evidence="1">Uncharacterized protein</fullName>
    </submittedName>
</protein>
<dbReference type="Proteomes" id="UP001549110">
    <property type="component" value="Unassembled WGS sequence"/>
</dbReference>
<comment type="caution">
    <text evidence="1">The sequence shown here is derived from an EMBL/GenBank/DDBJ whole genome shotgun (WGS) entry which is preliminary data.</text>
</comment>
<gene>
    <name evidence="1" type="ORF">ABID41_003556</name>
</gene>
<evidence type="ECO:0000313" key="1">
    <source>
        <dbReference type="EMBL" id="MET3528417.1"/>
    </source>
</evidence>
<sequence>MSSNRGADNRRAVVRTSAFEILKALRSFSRLHGGDMFALLVFTTIWSANSAHLIGDDRYKGIYDVAPDSTNVPITDEELYRAVGAPPEVIAGYVEAFVKEGIVERVPGGLISPRPVFLTAEMMDATYEFYDRILGLVSALRAAGFSFGDEPMPAHWRGPPRP</sequence>
<reference evidence="1 2" key="1">
    <citation type="submission" date="2024-06" db="EMBL/GenBank/DDBJ databases">
        <title>Genomic Encyclopedia of Type Strains, Phase IV (KMG-IV): sequencing the most valuable type-strain genomes for metagenomic binning, comparative biology and taxonomic classification.</title>
        <authorList>
            <person name="Goeker M."/>
        </authorList>
    </citation>
    <scope>NUCLEOTIDE SEQUENCE [LARGE SCALE GENOMIC DNA]</scope>
    <source>
        <strain evidence="1 2">DSM 17809</strain>
    </source>
</reference>
<dbReference type="RefSeq" id="WP_354298324.1">
    <property type="nucleotide sequence ID" value="NZ_JBEPLU010000003.1"/>
</dbReference>
<proteinExistence type="predicted"/>
<organism evidence="1 2">
    <name type="scientific">Phenylobacterium koreense</name>
    <dbReference type="NCBI Taxonomy" id="266125"/>
    <lineage>
        <taxon>Bacteria</taxon>
        <taxon>Pseudomonadati</taxon>
        <taxon>Pseudomonadota</taxon>
        <taxon>Alphaproteobacteria</taxon>
        <taxon>Caulobacterales</taxon>
        <taxon>Caulobacteraceae</taxon>
        <taxon>Phenylobacterium</taxon>
    </lineage>
</organism>
<dbReference type="EMBL" id="JBEPLU010000003">
    <property type="protein sequence ID" value="MET3528417.1"/>
    <property type="molecule type" value="Genomic_DNA"/>
</dbReference>
<accession>A0ABV2ENA8</accession>
<name>A0ABV2ENA8_9CAUL</name>
<evidence type="ECO:0000313" key="2">
    <source>
        <dbReference type="Proteomes" id="UP001549110"/>
    </source>
</evidence>
<keyword evidence="2" id="KW-1185">Reference proteome</keyword>